<dbReference type="RefSeq" id="XP_010246706.1">
    <property type="nucleotide sequence ID" value="XM_010248404.1"/>
</dbReference>
<dbReference type="SUPFAM" id="SSF53098">
    <property type="entry name" value="Ribonuclease H-like"/>
    <property type="match status" value="1"/>
</dbReference>
<feature type="compositionally biased region" description="Polar residues" evidence="1">
    <location>
        <begin position="392"/>
        <end position="401"/>
    </location>
</feature>
<feature type="compositionally biased region" description="Low complexity" evidence="1">
    <location>
        <begin position="403"/>
        <end position="420"/>
    </location>
</feature>
<protein>
    <submittedName>
        <fullName evidence="4">Uncharacterized protein LOC104589925</fullName>
    </submittedName>
</protein>
<keyword evidence="3" id="KW-1185">Reference proteome</keyword>
<gene>
    <name evidence="4" type="primary">LOC104589925</name>
</gene>
<dbReference type="eggNOG" id="ENOG502SHKP">
    <property type="taxonomic scope" value="Eukaryota"/>
</dbReference>
<dbReference type="KEGG" id="nnu:104589925"/>
<evidence type="ECO:0000256" key="1">
    <source>
        <dbReference type="SAM" id="MobiDB-lite"/>
    </source>
</evidence>
<feature type="compositionally biased region" description="Acidic residues" evidence="1">
    <location>
        <begin position="442"/>
        <end position="465"/>
    </location>
</feature>
<proteinExistence type="predicted"/>
<dbReference type="PANTHER" id="PTHR32166">
    <property type="entry name" value="OSJNBA0013A04.12 PROTEIN"/>
    <property type="match status" value="1"/>
</dbReference>
<sequence length="484" mass="55467">MSGEEEGTRILDFDDFENMVEDEDDLGDDVHILGVSGQGRFGSVNATSKTRPLGSMTKESRNFFMAKHPHLTWTPCAAHCLDLILEDIGKLSVISKTIERAIALTRYIYNHSGLLNLMRKYTNQRELLRPAKTHFVTSFLTLQSIYKRKKNLRDLFNSKDWNESKWVKEIKGRRLGEMVMMPTFWNNIIFTLKACSPLVRVLRLVDCGNKPSMCYVYEAMDRAKEAIASAFSGHEEKYKHIFEIIDKRWECQLHQPLHAAGFYLNPEFYYDDAEKINSDEEETITRLYKVIELFEKDKNKINAIIDEINKYKNADGVFGLDMTIWQKKVKVVDVTDPISLKDIDESNEWLLGEMAREVSGVENDLVLDDDSLTWGDVALALGVEEPIRNTRNRGSSVTSISHARATTSTNARRSRGGSSSQLRLENEEFEEEESGEALGDYNSDEDDEVELPNGEDDEEDDYGNEEFMCDTCRVIYFSQLVLQA</sequence>
<evidence type="ECO:0000313" key="4">
    <source>
        <dbReference type="RefSeq" id="XP_010246706.1"/>
    </source>
</evidence>
<feature type="domain" description="DUF659" evidence="2">
    <location>
        <begin position="58"/>
        <end position="101"/>
    </location>
</feature>
<dbReference type="OrthoDB" id="1935463at2759"/>
<name>A0A1U7ZGL3_NELNU</name>
<dbReference type="Pfam" id="PF04937">
    <property type="entry name" value="DUF659"/>
    <property type="match status" value="1"/>
</dbReference>
<evidence type="ECO:0000259" key="2">
    <source>
        <dbReference type="Pfam" id="PF04937"/>
    </source>
</evidence>
<dbReference type="InterPro" id="IPR012337">
    <property type="entry name" value="RNaseH-like_sf"/>
</dbReference>
<dbReference type="AlphaFoldDB" id="A0A1U7ZGL3"/>
<dbReference type="OMA" id="CSINPRA"/>
<dbReference type="PANTHER" id="PTHR32166:SF74">
    <property type="entry name" value="OS05G0256350 PROTEIN"/>
    <property type="match status" value="1"/>
</dbReference>
<organism evidence="3 4">
    <name type="scientific">Nelumbo nucifera</name>
    <name type="common">Sacred lotus</name>
    <dbReference type="NCBI Taxonomy" id="4432"/>
    <lineage>
        <taxon>Eukaryota</taxon>
        <taxon>Viridiplantae</taxon>
        <taxon>Streptophyta</taxon>
        <taxon>Embryophyta</taxon>
        <taxon>Tracheophyta</taxon>
        <taxon>Spermatophyta</taxon>
        <taxon>Magnoliopsida</taxon>
        <taxon>Proteales</taxon>
        <taxon>Nelumbonaceae</taxon>
        <taxon>Nelumbo</taxon>
    </lineage>
</organism>
<feature type="region of interest" description="Disordered" evidence="1">
    <location>
        <begin position="390"/>
        <end position="465"/>
    </location>
</feature>
<dbReference type="Proteomes" id="UP000189703">
    <property type="component" value="Unplaced"/>
</dbReference>
<dbReference type="GeneID" id="104589925"/>
<dbReference type="InterPro" id="IPR007021">
    <property type="entry name" value="DUF659"/>
</dbReference>
<evidence type="ECO:0000313" key="3">
    <source>
        <dbReference type="Proteomes" id="UP000189703"/>
    </source>
</evidence>
<dbReference type="InParanoid" id="A0A1U7ZGL3"/>
<reference evidence="4" key="1">
    <citation type="submission" date="2025-08" db="UniProtKB">
        <authorList>
            <consortium name="RefSeq"/>
        </authorList>
    </citation>
    <scope>IDENTIFICATION</scope>
</reference>
<accession>A0A1U7ZGL3</accession>